<evidence type="ECO:0000256" key="5">
    <source>
        <dbReference type="ARBA" id="ARBA00023125"/>
    </source>
</evidence>
<comment type="subcellular location">
    <subcellularLocation>
        <location evidence="1">Cytoplasm</location>
    </subcellularLocation>
</comment>
<dbReference type="CDD" id="cd00383">
    <property type="entry name" value="trans_reg_C"/>
    <property type="match status" value="1"/>
</dbReference>
<dbReference type="GO" id="GO:0005829">
    <property type="term" value="C:cytosol"/>
    <property type="evidence" value="ECO:0007669"/>
    <property type="project" value="TreeGrafter"/>
</dbReference>
<dbReference type="SMART" id="SM00862">
    <property type="entry name" value="Trans_reg_C"/>
    <property type="match status" value="1"/>
</dbReference>
<dbReference type="GO" id="GO:0000156">
    <property type="term" value="F:phosphorelay response regulator activity"/>
    <property type="evidence" value="ECO:0007669"/>
    <property type="project" value="TreeGrafter"/>
</dbReference>
<dbReference type="InterPro" id="IPR036388">
    <property type="entry name" value="WH-like_DNA-bd_sf"/>
</dbReference>
<evidence type="ECO:0000259" key="10">
    <source>
        <dbReference type="PROSITE" id="PS51755"/>
    </source>
</evidence>
<evidence type="ECO:0000256" key="4">
    <source>
        <dbReference type="ARBA" id="ARBA00023015"/>
    </source>
</evidence>
<keyword evidence="12" id="KW-1185">Reference proteome</keyword>
<dbReference type="SMART" id="SM00448">
    <property type="entry name" value="REC"/>
    <property type="match status" value="1"/>
</dbReference>
<dbReference type="GO" id="GO:0000976">
    <property type="term" value="F:transcription cis-regulatory region binding"/>
    <property type="evidence" value="ECO:0007669"/>
    <property type="project" value="TreeGrafter"/>
</dbReference>
<dbReference type="FunFam" id="1.10.10.10:FF:000018">
    <property type="entry name" value="DNA-binding response regulator ResD"/>
    <property type="match status" value="1"/>
</dbReference>
<feature type="domain" description="Response regulatory" evidence="9">
    <location>
        <begin position="4"/>
        <end position="117"/>
    </location>
</feature>
<dbReference type="InterPro" id="IPR011006">
    <property type="entry name" value="CheY-like_superfamily"/>
</dbReference>
<dbReference type="GO" id="GO:0032993">
    <property type="term" value="C:protein-DNA complex"/>
    <property type="evidence" value="ECO:0007669"/>
    <property type="project" value="TreeGrafter"/>
</dbReference>
<evidence type="ECO:0000259" key="9">
    <source>
        <dbReference type="PROSITE" id="PS50110"/>
    </source>
</evidence>
<dbReference type="OrthoDB" id="9790442at2"/>
<feature type="modified residue" description="4-aspartylphosphate" evidence="7">
    <location>
        <position position="53"/>
    </location>
</feature>
<feature type="domain" description="OmpR/PhoB-type" evidence="10">
    <location>
        <begin position="133"/>
        <end position="232"/>
    </location>
</feature>
<accession>A0A369B9M6</accession>
<dbReference type="Gene3D" id="1.10.10.10">
    <property type="entry name" value="Winged helix-like DNA-binding domain superfamily/Winged helix DNA-binding domain"/>
    <property type="match status" value="1"/>
</dbReference>
<gene>
    <name evidence="11" type="ORF">DFP94_107194</name>
</gene>
<proteinExistence type="predicted"/>
<evidence type="ECO:0000313" key="11">
    <source>
        <dbReference type="EMBL" id="RCX18239.1"/>
    </source>
</evidence>
<dbReference type="EMBL" id="QPJW01000007">
    <property type="protein sequence ID" value="RCX18239.1"/>
    <property type="molecule type" value="Genomic_DNA"/>
</dbReference>
<dbReference type="Gene3D" id="3.40.50.2300">
    <property type="match status" value="1"/>
</dbReference>
<comment type="caution">
    <text evidence="11">The sequence shown here is derived from an EMBL/GenBank/DDBJ whole genome shotgun (WGS) entry which is preliminary data.</text>
</comment>
<evidence type="ECO:0000256" key="6">
    <source>
        <dbReference type="ARBA" id="ARBA00023163"/>
    </source>
</evidence>
<dbReference type="Pfam" id="PF00486">
    <property type="entry name" value="Trans_reg_C"/>
    <property type="match status" value="1"/>
</dbReference>
<dbReference type="InterPro" id="IPR039420">
    <property type="entry name" value="WalR-like"/>
</dbReference>
<dbReference type="PANTHER" id="PTHR48111">
    <property type="entry name" value="REGULATOR OF RPOS"/>
    <property type="match status" value="1"/>
</dbReference>
<dbReference type="Gene3D" id="6.10.250.690">
    <property type="match status" value="1"/>
</dbReference>
<dbReference type="SUPFAM" id="SSF52172">
    <property type="entry name" value="CheY-like"/>
    <property type="match status" value="1"/>
</dbReference>
<keyword evidence="2 7" id="KW-0597">Phosphoprotein</keyword>
<name>A0A369B9M6_9BACL</name>
<dbReference type="Proteomes" id="UP000253090">
    <property type="component" value="Unassembled WGS sequence"/>
</dbReference>
<keyword evidence="5 8" id="KW-0238">DNA-binding</keyword>
<reference evidence="11 12" key="1">
    <citation type="submission" date="2018-07" db="EMBL/GenBank/DDBJ databases">
        <title>Genomic Encyclopedia of Type Strains, Phase III (KMG-III): the genomes of soil and plant-associated and newly described type strains.</title>
        <authorList>
            <person name="Whitman W."/>
        </authorList>
    </citation>
    <scope>NUCLEOTIDE SEQUENCE [LARGE SCALE GENOMIC DNA]</scope>
    <source>
        <strain evidence="11 12">CECT 8333</strain>
    </source>
</reference>
<feature type="DNA-binding region" description="OmpR/PhoB-type" evidence="8">
    <location>
        <begin position="133"/>
        <end position="232"/>
    </location>
</feature>
<dbReference type="InterPro" id="IPR001867">
    <property type="entry name" value="OmpR/PhoB-type_DNA-bd"/>
</dbReference>
<dbReference type="PROSITE" id="PS51755">
    <property type="entry name" value="OMPR_PHOB"/>
    <property type="match status" value="1"/>
</dbReference>
<dbReference type="SUPFAM" id="SSF46894">
    <property type="entry name" value="C-terminal effector domain of the bipartite response regulators"/>
    <property type="match status" value="1"/>
</dbReference>
<protein>
    <submittedName>
        <fullName evidence="11">DNA-binding response OmpR family regulator</fullName>
    </submittedName>
</protein>
<dbReference type="InterPro" id="IPR001789">
    <property type="entry name" value="Sig_transdc_resp-reg_receiver"/>
</dbReference>
<dbReference type="PROSITE" id="PS50110">
    <property type="entry name" value="RESPONSE_REGULATORY"/>
    <property type="match status" value="1"/>
</dbReference>
<dbReference type="InterPro" id="IPR016032">
    <property type="entry name" value="Sig_transdc_resp-reg_C-effctor"/>
</dbReference>
<dbReference type="Pfam" id="PF00072">
    <property type="entry name" value="Response_reg"/>
    <property type="match status" value="1"/>
</dbReference>
<keyword evidence="4" id="KW-0805">Transcription regulation</keyword>
<evidence type="ECO:0000256" key="7">
    <source>
        <dbReference type="PROSITE-ProRule" id="PRU00169"/>
    </source>
</evidence>
<evidence type="ECO:0000256" key="3">
    <source>
        <dbReference type="ARBA" id="ARBA00023012"/>
    </source>
</evidence>
<organism evidence="11 12">
    <name type="scientific">Fontibacillus phaseoli</name>
    <dbReference type="NCBI Taxonomy" id="1416533"/>
    <lineage>
        <taxon>Bacteria</taxon>
        <taxon>Bacillati</taxon>
        <taxon>Bacillota</taxon>
        <taxon>Bacilli</taxon>
        <taxon>Bacillales</taxon>
        <taxon>Paenibacillaceae</taxon>
        <taxon>Fontibacillus</taxon>
    </lineage>
</organism>
<dbReference type="PANTHER" id="PTHR48111:SF26">
    <property type="entry name" value="STAGE 0 SPORULATION PROTEIN A HOMOLOG"/>
    <property type="match status" value="1"/>
</dbReference>
<keyword evidence="3" id="KW-0902">Two-component regulatory system</keyword>
<dbReference type="AlphaFoldDB" id="A0A369B9M6"/>
<dbReference type="RefSeq" id="WP_114497742.1">
    <property type="nucleotide sequence ID" value="NZ_QPJW01000007.1"/>
</dbReference>
<dbReference type="FunFam" id="3.40.50.2300:FF:000001">
    <property type="entry name" value="DNA-binding response regulator PhoB"/>
    <property type="match status" value="1"/>
</dbReference>
<evidence type="ECO:0000256" key="2">
    <source>
        <dbReference type="ARBA" id="ARBA00022553"/>
    </source>
</evidence>
<evidence type="ECO:0000313" key="12">
    <source>
        <dbReference type="Proteomes" id="UP000253090"/>
    </source>
</evidence>
<keyword evidence="6" id="KW-0804">Transcription</keyword>
<dbReference type="GO" id="GO:0006355">
    <property type="term" value="P:regulation of DNA-templated transcription"/>
    <property type="evidence" value="ECO:0007669"/>
    <property type="project" value="InterPro"/>
</dbReference>
<evidence type="ECO:0000256" key="8">
    <source>
        <dbReference type="PROSITE-ProRule" id="PRU01091"/>
    </source>
</evidence>
<evidence type="ECO:0000256" key="1">
    <source>
        <dbReference type="ARBA" id="ARBA00004496"/>
    </source>
</evidence>
<sequence length="234" mass="26673">MPHRILLVEDDAEIVEMLAGYLKKEGYAVVSADNGEEGVARFRSEPFDLLVVDIMMPKLDGIEVIKIVRETSSVPILIMSAKDNDIDKAIGLGFGADDYISKPFSLIEITARIKAAIRRATLYARREPEEKQDDIVNLDGLTVDLDNYVVRRGGEDIKLTAKEAEILKLFLKNPNRVFTKAQIYGFIWNDDYLGDENVINVHIRRLREKIEEDPSDPKYLKTLWGIGYKWDGRE</sequence>